<dbReference type="RefSeq" id="WP_257000104.1">
    <property type="nucleotide sequence ID" value="NZ_FZMP01000229.1"/>
</dbReference>
<gene>
    <name evidence="1" type="ORF">MNV_80037</name>
</gene>
<dbReference type="Proteomes" id="UP000218615">
    <property type="component" value="Unassembled WGS sequence"/>
</dbReference>
<sequence>MALSLEGKVALVTGGSSGIGRATAWYLPGKGQKLWWLMSRPMVGRKQFR</sequence>
<dbReference type="EMBL" id="FZMP01000229">
    <property type="protein sequence ID" value="SNQ62636.1"/>
    <property type="molecule type" value="Genomic_DNA"/>
</dbReference>
<accession>A0A284VTK2</accession>
<keyword evidence="2" id="KW-1185">Reference proteome</keyword>
<evidence type="ECO:0000313" key="1">
    <source>
        <dbReference type="EMBL" id="SNQ62636.1"/>
    </source>
</evidence>
<evidence type="ECO:0000313" key="2">
    <source>
        <dbReference type="Proteomes" id="UP000218615"/>
    </source>
</evidence>
<dbReference type="Gene3D" id="3.40.50.720">
    <property type="entry name" value="NAD(P)-binding Rossmann-like Domain"/>
    <property type="match status" value="1"/>
</dbReference>
<dbReference type="InterPro" id="IPR036291">
    <property type="entry name" value="NAD(P)-bd_dom_sf"/>
</dbReference>
<organism evidence="1 2">
    <name type="scientific">Candidatus Methanoperedens nitratireducens</name>
    <dbReference type="NCBI Taxonomy" id="1392998"/>
    <lineage>
        <taxon>Archaea</taxon>
        <taxon>Methanobacteriati</taxon>
        <taxon>Methanobacteriota</taxon>
        <taxon>Stenosarchaea group</taxon>
        <taxon>Methanomicrobia</taxon>
        <taxon>Methanosarcinales</taxon>
        <taxon>ANME-2 cluster</taxon>
        <taxon>Candidatus Methanoperedentaceae</taxon>
        <taxon>Candidatus Methanoperedens</taxon>
    </lineage>
</organism>
<dbReference type="AlphaFoldDB" id="A0A284VTK2"/>
<reference evidence="2" key="1">
    <citation type="submission" date="2017-06" db="EMBL/GenBank/DDBJ databases">
        <authorList>
            <person name="Cremers G."/>
        </authorList>
    </citation>
    <scope>NUCLEOTIDE SEQUENCE [LARGE SCALE GENOMIC DNA]</scope>
</reference>
<dbReference type="SUPFAM" id="SSF51735">
    <property type="entry name" value="NAD(P)-binding Rossmann-fold domains"/>
    <property type="match status" value="1"/>
</dbReference>
<name>A0A284VTK2_9EURY</name>
<protein>
    <submittedName>
        <fullName evidence="1">Uncharacterized protein</fullName>
    </submittedName>
</protein>
<proteinExistence type="predicted"/>